<evidence type="ECO:0000259" key="1">
    <source>
        <dbReference type="Pfam" id="PF04149"/>
    </source>
</evidence>
<gene>
    <name evidence="2" type="ORF">PV399_46845</name>
    <name evidence="3" type="ORF">PV666_47350</name>
</gene>
<dbReference type="Proteomes" id="UP001272987">
    <property type="component" value="Unassembled WGS sequence"/>
</dbReference>
<comment type="caution">
    <text evidence="2">The sequence shown here is derived from an EMBL/GenBank/DDBJ whole genome shotgun (WGS) entry which is preliminary data.</text>
</comment>
<dbReference type="EMBL" id="JARAWP010000047">
    <property type="protein sequence ID" value="MDX3025433.1"/>
    <property type="molecule type" value="Genomic_DNA"/>
</dbReference>
<dbReference type="AlphaFoldDB" id="A0AAP6BMA1"/>
<reference evidence="2 4" key="1">
    <citation type="journal article" date="2023" name="Microb. Genom.">
        <title>Mesoterricola silvestris gen. nov., sp. nov., Mesoterricola sediminis sp. nov., Geothrix oryzae sp. nov., Geothrix edaphica sp. nov., Geothrix rubra sp. nov., and Geothrix limicola sp. nov., six novel members of Acidobacteriota isolated from soils.</title>
        <authorList>
            <person name="Weisberg A.J."/>
            <person name="Pearce E."/>
            <person name="Kramer C.G."/>
            <person name="Chang J.H."/>
            <person name="Clarke C.R."/>
        </authorList>
    </citation>
    <scope>NUCLEOTIDE SEQUENCE</scope>
    <source>
        <strain evidence="3 4">NB05-1H</strain>
        <strain evidence="2">NRRL_B-16521</strain>
    </source>
</reference>
<dbReference type="Proteomes" id="UP001282288">
    <property type="component" value="Unassembled WGS sequence"/>
</dbReference>
<organism evidence="2 5">
    <name type="scientific">Streptomyces acidiscabies</name>
    <dbReference type="NCBI Taxonomy" id="42234"/>
    <lineage>
        <taxon>Bacteria</taxon>
        <taxon>Bacillati</taxon>
        <taxon>Actinomycetota</taxon>
        <taxon>Actinomycetes</taxon>
        <taxon>Kitasatosporales</taxon>
        <taxon>Streptomycetaceae</taxon>
        <taxon>Streptomyces</taxon>
    </lineage>
</organism>
<evidence type="ECO:0000313" key="4">
    <source>
        <dbReference type="Proteomes" id="UP001272987"/>
    </source>
</evidence>
<feature type="domain" description="DUF397" evidence="1">
    <location>
        <begin position="37"/>
        <end position="88"/>
    </location>
</feature>
<name>A0AAP6BMA1_9ACTN</name>
<dbReference type="Pfam" id="PF04149">
    <property type="entry name" value="DUF397"/>
    <property type="match status" value="1"/>
</dbReference>
<dbReference type="GeneID" id="69812374"/>
<dbReference type="InterPro" id="IPR007278">
    <property type="entry name" value="DUF397"/>
</dbReference>
<keyword evidence="4" id="KW-1185">Reference proteome</keyword>
<sequence>MQLHADDGEFVHLGRWLVRRSVGVPRRDPGGRRQVGLQWRKSSWSNPNGACVEVVRPGDGRLLFRDSKSRHGPVLAVSEESAGFFMAALDRGVM</sequence>
<evidence type="ECO:0000313" key="5">
    <source>
        <dbReference type="Proteomes" id="UP001282288"/>
    </source>
</evidence>
<accession>A0AAP6BMA1</accession>
<proteinExistence type="predicted"/>
<protein>
    <submittedName>
        <fullName evidence="2">DUF397 domain-containing protein</fullName>
    </submittedName>
</protein>
<dbReference type="EMBL" id="JARAWC010000085">
    <property type="protein sequence ID" value="MDX2967163.1"/>
    <property type="molecule type" value="Genomic_DNA"/>
</dbReference>
<evidence type="ECO:0000313" key="3">
    <source>
        <dbReference type="EMBL" id="MDX3025433.1"/>
    </source>
</evidence>
<dbReference type="RefSeq" id="WP_078481119.1">
    <property type="nucleotide sequence ID" value="NZ_CP122369.1"/>
</dbReference>
<evidence type="ECO:0000313" key="2">
    <source>
        <dbReference type="EMBL" id="MDX2967163.1"/>
    </source>
</evidence>